<evidence type="ECO:0000259" key="9">
    <source>
        <dbReference type="PROSITE" id="PS51012"/>
    </source>
</evidence>
<evidence type="ECO:0000313" key="10">
    <source>
        <dbReference type="Proteomes" id="UP000695022"/>
    </source>
</evidence>
<dbReference type="GeneID" id="106808309"/>
<feature type="transmembrane region" description="Helical" evidence="7">
    <location>
        <begin position="562"/>
        <end position="588"/>
    </location>
</feature>
<keyword evidence="10" id="KW-1185">Reference proteome</keyword>
<feature type="transmembrane region" description="Helical" evidence="7">
    <location>
        <begin position="518"/>
        <end position="541"/>
    </location>
</feature>
<dbReference type="InterPro" id="IPR003439">
    <property type="entry name" value="ABC_transporter-like_ATP-bd"/>
</dbReference>
<keyword evidence="2 7" id="KW-0812">Transmembrane</keyword>
<dbReference type="PROSITE" id="PS00211">
    <property type="entry name" value="ABC_TRANSPORTER_1"/>
    <property type="match status" value="1"/>
</dbReference>
<evidence type="ECO:0000313" key="11">
    <source>
        <dbReference type="RefSeq" id="XP_014666455.1"/>
    </source>
</evidence>
<feature type="transmembrane region" description="Helical" evidence="7">
    <location>
        <begin position="629"/>
        <end position="649"/>
    </location>
</feature>
<name>A0ABM1E2N4_PRICU</name>
<organism evidence="10 11">
    <name type="scientific">Priapulus caudatus</name>
    <name type="common">Priapulid worm</name>
    <dbReference type="NCBI Taxonomy" id="37621"/>
    <lineage>
        <taxon>Eukaryota</taxon>
        <taxon>Metazoa</taxon>
        <taxon>Ecdysozoa</taxon>
        <taxon>Scalidophora</taxon>
        <taxon>Priapulida</taxon>
        <taxon>Priapulimorpha</taxon>
        <taxon>Priapulimorphida</taxon>
        <taxon>Priapulidae</taxon>
        <taxon>Priapulus</taxon>
    </lineage>
</organism>
<keyword evidence="3" id="KW-0547">Nucleotide-binding</keyword>
<evidence type="ECO:0000256" key="5">
    <source>
        <dbReference type="ARBA" id="ARBA00022989"/>
    </source>
</evidence>
<sequence>MDLQEAVGVHSVFKSYGSGKNKLEVLIGINLTVTRGNIYGLLGPSGCGKTTLLRCLLGRLPFDGGVITTLGKPPLSAGHGVPGRMVGYMPQEVALYNEFTIKETLRYFGRLNDMSMELVAKRTDFLVNFLHLPGDNRMVKTLSGGQKRRVSFCVALLHEPPLLILDEPTVGVDPLLRSSIWQHLIEIVQTGETTIILTTHYIEEARAADMVGLMRHGILLAESPPADLLMVHQSETLEAVFLKLCTEEIPDDPEGDKAEISISAAHRYQSMPQVEVVSPKVDAGGSGIDDERTPLLANHTHPNSISKSLSHSSSTTEVKTEWKSSCSSSLNNIFALIIKDLLKMWRNIPLLVFQFIMPSIQLCFFCLAVGGDLKNVPVAVVNQDSPPILSTSYLKSISSSIVDLQYHDNFADGYNAVLENKAWALLYFNTSFTMDLITRARNPTNATSEIIDGGSVHVYQDITNQQISLSLTQELLSAFETFARNTLYSMGFNPGAADIPIKFEDPVYGDTSLQFTDYMAPGIICTVTFFMAVGLTSLSFITERKEGLLDRSMVAGVTPVEVMIAHICSQFFVLVVQISLLLIVAIGIFKVPHLGSIVLVFLLTLLQGLGGMAYGFLISSLCDEEYSAIQISLASFYPCVLLSGIIWPLEAMPSALRYISIALPQTIPTDAMRGILLRGWGLEYLTVGLGIVVIFGWTIGLLLLSAIVLKIRKI</sequence>
<dbReference type="Gene3D" id="3.40.50.300">
    <property type="entry name" value="P-loop containing nucleotide triphosphate hydrolases"/>
    <property type="match status" value="1"/>
</dbReference>
<accession>A0ABM1E2N4</accession>
<feature type="transmembrane region" description="Helical" evidence="7">
    <location>
        <begin position="594"/>
        <end position="617"/>
    </location>
</feature>
<dbReference type="InterPro" id="IPR003593">
    <property type="entry name" value="AAA+_ATPase"/>
</dbReference>
<dbReference type="Proteomes" id="UP000695022">
    <property type="component" value="Unplaced"/>
</dbReference>
<evidence type="ECO:0000256" key="1">
    <source>
        <dbReference type="ARBA" id="ARBA00004141"/>
    </source>
</evidence>
<dbReference type="PANTHER" id="PTHR43038">
    <property type="entry name" value="ATP-BINDING CASSETTE, SUB-FAMILY H, MEMBER 1"/>
    <property type="match status" value="1"/>
</dbReference>
<dbReference type="InterPro" id="IPR017871">
    <property type="entry name" value="ABC_transporter-like_CS"/>
</dbReference>
<dbReference type="InterPro" id="IPR047817">
    <property type="entry name" value="ABC2_TM_bact-type"/>
</dbReference>
<comment type="subcellular location">
    <subcellularLocation>
        <location evidence="1">Membrane</location>
        <topology evidence="1">Multi-pass membrane protein</topology>
    </subcellularLocation>
</comment>
<dbReference type="PROSITE" id="PS50893">
    <property type="entry name" value="ABC_TRANSPORTER_2"/>
    <property type="match status" value="1"/>
</dbReference>
<dbReference type="SUPFAM" id="SSF52540">
    <property type="entry name" value="P-loop containing nucleoside triphosphate hydrolases"/>
    <property type="match status" value="1"/>
</dbReference>
<dbReference type="Pfam" id="PF00005">
    <property type="entry name" value="ABC_tran"/>
    <property type="match status" value="1"/>
</dbReference>
<feature type="transmembrane region" description="Helical" evidence="7">
    <location>
        <begin position="684"/>
        <end position="709"/>
    </location>
</feature>
<dbReference type="PANTHER" id="PTHR43038:SF3">
    <property type="entry name" value="ABC TRANSPORTER G FAMILY MEMBER 20 ISOFORM X1"/>
    <property type="match status" value="1"/>
</dbReference>
<keyword evidence="6 7" id="KW-0472">Membrane</keyword>
<evidence type="ECO:0000256" key="4">
    <source>
        <dbReference type="ARBA" id="ARBA00022840"/>
    </source>
</evidence>
<evidence type="ECO:0000256" key="6">
    <source>
        <dbReference type="ARBA" id="ARBA00023136"/>
    </source>
</evidence>
<dbReference type="RefSeq" id="XP_014666455.1">
    <property type="nucleotide sequence ID" value="XM_014810969.1"/>
</dbReference>
<keyword evidence="4" id="KW-0067">ATP-binding</keyword>
<keyword evidence="5 7" id="KW-1133">Transmembrane helix</keyword>
<feature type="domain" description="ABC transmembrane type-2" evidence="9">
    <location>
        <begin position="472"/>
        <end position="712"/>
    </location>
</feature>
<dbReference type="PROSITE" id="PS51012">
    <property type="entry name" value="ABC_TM2"/>
    <property type="match status" value="1"/>
</dbReference>
<reference evidence="11" key="1">
    <citation type="submission" date="2025-08" db="UniProtKB">
        <authorList>
            <consortium name="RefSeq"/>
        </authorList>
    </citation>
    <scope>IDENTIFICATION</scope>
</reference>
<gene>
    <name evidence="11" type="primary">LOC106808309</name>
</gene>
<evidence type="ECO:0000256" key="3">
    <source>
        <dbReference type="ARBA" id="ARBA00022741"/>
    </source>
</evidence>
<evidence type="ECO:0000256" key="2">
    <source>
        <dbReference type="ARBA" id="ARBA00022692"/>
    </source>
</evidence>
<dbReference type="Pfam" id="PF12698">
    <property type="entry name" value="ABC2_membrane_3"/>
    <property type="match status" value="1"/>
</dbReference>
<dbReference type="CDD" id="cd03230">
    <property type="entry name" value="ABC_DR_subfamily_A"/>
    <property type="match status" value="1"/>
</dbReference>
<feature type="domain" description="ABC transporter" evidence="8">
    <location>
        <begin position="7"/>
        <end position="241"/>
    </location>
</feature>
<protein>
    <submittedName>
        <fullName evidence="11">ABC transporter G family member 20-like</fullName>
    </submittedName>
</protein>
<dbReference type="InterPro" id="IPR027417">
    <property type="entry name" value="P-loop_NTPase"/>
</dbReference>
<dbReference type="InterPro" id="IPR013525">
    <property type="entry name" value="ABC2_TM"/>
</dbReference>
<proteinExistence type="predicted"/>
<dbReference type="SMART" id="SM00382">
    <property type="entry name" value="AAA"/>
    <property type="match status" value="1"/>
</dbReference>
<evidence type="ECO:0000256" key="7">
    <source>
        <dbReference type="SAM" id="Phobius"/>
    </source>
</evidence>
<evidence type="ECO:0000259" key="8">
    <source>
        <dbReference type="PROSITE" id="PS50893"/>
    </source>
</evidence>